<dbReference type="EMBL" id="BAAAZX010000037">
    <property type="protein sequence ID" value="GAA4024892.1"/>
    <property type="molecule type" value="Genomic_DNA"/>
</dbReference>
<keyword evidence="2" id="KW-1185">Reference proteome</keyword>
<evidence type="ECO:0000313" key="1">
    <source>
        <dbReference type="EMBL" id="GAA4024892.1"/>
    </source>
</evidence>
<dbReference type="Gene3D" id="1.20.140.10">
    <property type="entry name" value="Butyryl-CoA Dehydrogenase, subunit A, domain 3"/>
    <property type="match status" value="1"/>
</dbReference>
<reference evidence="2" key="1">
    <citation type="journal article" date="2019" name="Int. J. Syst. Evol. Microbiol.">
        <title>The Global Catalogue of Microorganisms (GCM) 10K type strain sequencing project: providing services to taxonomists for standard genome sequencing and annotation.</title>
        <authorList>
            <consortium name="The Broad Institute Genomics Platform"/>
            <consortium name="The Broad Institute Genome Sequencing Center for Infectious Disease"/>
            <person name="Wu L."/>
            <person name="Ma J."/>
        </authorList>
    </citation>
    <scope>NUCLEOTIDE SEQUENCE [LARGE SCALE GENOMIC DNA]</scope>
    <source>
        <strain evidence="2">JCM 16924</strain>
    </source>
</reference>
<sequence length="120" mass="13242">MAHTSYQEARLSPTHQVGVANAATKPHLAELLLNRMCLDIDRAATERGQPDLETRGRIRDDTGVVAELITEAIRALLSVRLCTRRDQVALSPTPSVCLEARCRPAYLRRANEPSPRGGRT</sequence>
<accession>A0ABP7TDT8</accession>
<gene>
    <name evidence="1" type="ORF">GCM10022232_82850</name>
</gene>
<proteinExistence type="predicted"/>
<name>A0ABP7TDT8_9ACTN</name>
<dbReference type="Proteomes" id="UP001500456">
    <property type="component" value="Unassembled WGS sequence"/>
</dbReference>
<evidence type="ECO:0000313" key="2">
    <source>
        <dbReference type="Proteomes" id="UP001500456"/>
    </source>
</evidence>
<organism evidence="1 2">
    <name type="scientific">Streptomyces plumbiresistens</name>
    <dbReference type="NCBI Taxonomy" id="511811"/>
    <lineage>
        <taxon>Bacteria</taxon>
        <taxon>Bacillati</taxon>
        <taxon>Actinomycetota</taxon>
        <taxon>Actinomycetes</taxon>
        <taxon>Kitasatosporales</taxon>
        <taxon>Streptomycetaceae</taxon>
        <taxon>Streptomyces</taxon>
    </lineage>
</organism>
<protein>
    <submittedName>
        <fullName evidence="1">Uncharacterized protein</fullName>
    </submittedName>
</protein>
<comment type="caution">
    <text evidence="1">The sequence shown here is derived from an EMBL/GenBank/DDBJ whole genome shotgun (WGS) entry which is preliminary data.</text>
</comment>